<feature type="compositionally biased region" description="Pro residues" evidence="7">
    <location>
        <begin position="559"/>
        <end position="573"/>
    </location>
</feature>
<dbReference type="EMBL" id="LTAN01000001">
    <property type="protein sequence ID" value="OBR14870.1"/>
    <property type="molecule type" value="Genomic_DNA"/>
</dbReference>
<keyword evidence="4" id="KW-0238">DNA-binding</keyword>
<dbReference type="PANTHER" id="PTHR36206">
    <property type="entry name" value="ASPERCRYPTIN BIOSYNTHESIS CLUSTER-SPECIFIC TRANSCRIPTION REGULATOR ATNN-RELATED"/>
    <property type="match status" value="1"/>
</dbReference>
<evidence type="ECO:0000256" key="6">
    <source>
        <dbReference type="ARBA" id="ARBA00023242"/>
    </source>
</evidence>
<name>A0A1B7YS46_COLHI</name>
<dbReference type="PRINTS" id="PR01217">
    <property type="entry name" value="PRICHEXTENSN"/>
</dbReference>
<evidence type="ECO:0000313" key="8">
    <source>
        <dbReference type="EMBL" id="OBR14870.1"/>
    </source>
</evidence>
<dbReference type="GO" id="GO:0003677">
    <property type="term" value="F:DNA binding"/>
    <property type="evidence" value="ECO:0007669"/>
    <property type="project" value="UniProtKB-KW"/>
</dbReference>
<feature type="compositionally biased region" description="Low complexity" evidence="7">
    <location>
        <begin position="167"/>
        <end position="178"/>
    </location>
</feature>
<keyword evidence="3" id="KW-0805">Transcription regulation</keyword>
<sequence length="990" mass="105874">MAQEDTTSISTSTDTSTTSASTSSVPVPAPTPVSVPVLVPDASDVAAVNTEPLTTSTNSVPPPTSSTSPPPPPPPAPTPAPTPAAAAAATAADVASAPATAPLPGHWPPSSTPNSNSTPSAETLSTASATLNASIPATAPPPPATGPATAPAPAPAPVVTPVPPLPQQNGQQNNQQNGDARASSSPAMSHHHQPPGHQRGYPSPNNFSSPGAVPPNQYAYHPQQGQAPADPYRAGAGAPVPSLPSMKSLDHHYQQGAPPPQAMPMQMQMAPNQGMQYYLPPGVQGNPYMTQDLNHLRYQIPHHDPRLMRGPGGPKKEIKRRTKTGCLTCRKRRIKVSENFKTFPILRSFCFSFPLPVVFSGFFSTPFSLDGMGGLGAMRADQRNALAIGEKRGNGNPRDNGEETKFAISEPSRGFAMGSREKKRSLDVRLIWSYCEARTGAMPCFWTTFRDRACGCVYAYAYAYARARPRPQGGAIFRSCRTYRAPPSPAPLLWALSPLKPPAPSLKPQALQPCDEAHPTCNNCKKSKRECLGYDPIFKQQPGPSAIQPAPNAQRVPTPTVPSIPSSVPPTVPTVPSTPTAPPVPVPVSSSNPYGAQPAILPSSYNPPPATAATPSHSHSPLDPALTSATPGLKTEATYDFAAPIDPALQTLPAPATVPSTQTQSFPGEQRAAGFDNHLRAVTSPRIPHTDWTRAATTRMKFDDLIGLLGPAAPTQDIALTPELLTEIINIYREVYAVGLQAFFESNWFQKQDAQGKFFVENSQPLLAQFASFLKVVQSVPANDHTQMAHSGVLETRLIWSLATLPCSSAPPSTNVEAKVLPPPDDLTEAANRVRVLEALLCGDFLPSNFLAPPVPDANPHRQQEFEFWHNLAQYLCHHDAAKRDEILGRLRLQLGGRENRDLIYSIAISRELSPRVEAGFERNIPKHLDESDPKNRLWVANKFIQDEAQVTGGTTNIVRRFSEIAIRAYISPGVNIATHHGSPAVPAQP</sequence>
<evidence type="ECO:0000256" key="2">
    <source>
        <dbReference type="ARBA" id="ARBA00022833"/>
    </source>
</evidence>
<keyword evidence="5" id="KW-0804">Transcription</keyword>
<dbReference type="AlphaFoldDB" id="A0A1B7YS46"/>
<dbReference type="RefSeq" id="XP_018163387.1">
    <property type="nucleotide sequence ID" value="XM_018295025.1"/>
</dbReference>
<evidence type="ECO:0000256" key="7">
    <source>
        <dbReference type="SAM" id="MobiDB-lite"/>
    </source>
</evidence>
<reference evidence="9" key="1">
    <citation type="journal article" date="2017" name="BMC Genomics">
        <title>Gapless genome assembly of Colletotrichum higginsianum reveals chromosome structure and association of transposable elements with secondary metabolite gene clusters.</title>
        <authorList>
            <person name="Dallery J.-F."/>
            <person name="Lapalu N."/>
            <person name="Zampounis A."/>
            <person name="Pigne S."/>
            <person name="Luyten I."/>
            <person name="Amselem J."/>
            <person name="Wittenberg A.H.J."/>
            <person name="Zhou S."/>
            <person name="de Queiroz M.V."/>
            <person name="Robin G.P."/>
            <person name="Auger A."/>
            <person name="Hainaut M."/>
            <person name="Henrissat B."/>
            <person name="Kim K.-T."/>
            <person name="Lee Y.-H."/>
            <person name="Lespinet O."/>
            <person name="Schwartz D.C."/>
            <person name="Thon M.R."/>
            <person name="O'Connell R.J."/>
        </authorList>
    </citation>
    <scope>NUCLEOTIDE SEQUENCE [LARGE SCALE GENOMIC DNA]</scope>
    <source>
        <strain evidence="9">IMI 349063</strain>
    </source>
</reference>
<dbReference type="PANTHER" id="PTHR36206:SF13">
    <property type="entry name" value="TRANSCRIPTIONAL REGULATORY PROTEIN MOC3"/>
    <property type="match status" value="1"/>
</dbReference>
<dbReference type="CDD" id="cd00067">
    <property type="entry name" value="GAL4"/>
    <property type="match status" value="1"/>
</dbReference>
<accession>A0A1B7YS46</accession>
<feature type="region of interest" description="Disordered" evidence="7">
    <location>
        <begin position="542"/>
        <end position="630"/>
    </location>
</feature>
<dbReference type="KEGG" id="chig:CH63R_00050"/>
<feature type="compositionally biased region" description="Polar residues" evidence="7">
    <location>
        <begin position="121"/>
        <end position="135"/>
    </location>
</feature>
<organism evidence="8 9">
    <name type="scientific">Colletotrichum higginsianum (strain IMI 349063)</name>
    <name type="common">Crucifer anthracnose fungus</name>
    <dbReference type="NCBI Taxonomy" id="759273"/>
    <lineage>
        <taxon>Eukaryota</taxon>
        <taxon>Fungi</taxon>
        <taxon>Dikarya</taxon>
        <taxon>Ascomycota</taxon>
        <taxon>Pezizomycotina</taxon>
        <taxon>Sordariomycetes</taxon>
        <taxon>Hypocreomycetidae</taxon>
        <taxon>Glomerellales</taxon>
        <taxon>Glomerellaceae</taxon>
        <taxon>Colletotrichum</taxon>
        <taxon>Colletotrichum destructivum species complex</taxon>
    </lineage>
</organism>
<dbReference type="Proteomes" id="UP000092177">
    <property type="component" value="Chromosome 1"/>
</dbReference>
<evidence type="ECO:0000313" key="9">
    <source>
        <dbReference type="Proteomes" id="UP000092177"/>
    </source>
</evidence>
<keyword evidence="6" id="KW-0539">Nucleus</keyword>
<keyword evidence="2" id="KW-0862">Zinc</keyword>
<keyword evidence="9" id="KW-1185">Reference proteome</keyword>
<keyword evidence="1" id="KW-0479">Metal-binding</keyword>
<dbReference type="InterPro" id="IPR052360">
    <property type="entry name" value="Transcr_Regulatory_Proteins"/>
</dbReference>
<feature type="compositionally biased region" description="Pro residues" evidence="7">
    <location>
        <begin position="60"/>
        <end position="82"/>
    </location>
</feature>
<dbReference type="VEuPathDB" id="FungiDB:CH63R_00050"/>
<evidence type="ECO:0000256" key="4">
    <source>
        <dbReference type="ARBA" id="ARBA00023125"/>
    </source>
</evidence>
<protein>
    <submittedName>
        <fullName evidence="8">Negative acting factor</fullName>
    </submittedName>
</protein>
<gene>
    <name evidence="8" type="ORF">CH63R_00050</name>
</gene>
<evidence type="ECO:0000256" key="5">
    <source>
        <dbReference type="ARBA" id="ARBA00023163"/>
    </source>
</evidence>
<feature type="compositionally biased region" description="Low complexity" evidence="7">
    <location>
        <begin position="83"/>
        <end position="104"/>
    </location>
</feature>
<dbReference type="GO" id="GO:0000981">
    <property type="term" value="F:DNA-binding transcription factor activity, RNA polymerase II-specific"/>
    <property type="evidence" value="ECO:0007669"/>
    <property type="project" value="InterPro"/>
</dbReference>
<dbReference type="GO" id="GO:0008270">
    <property type="term" value="F:zinc ion binding"/>
    <property type="evidence" value="ECO:0007669"/>
    <property type="project" value="InterPro"/>
</dbReference>
<evidence type="ECO:0000256" key="1">
    <source>
        <dbReference type="ARBA" id="ARBA00022723"/>
    </source>
</evidence>
<dbReference type="OrthoDB" id="5375558at2759"/>
<feature type="compositionally biased region" description="Low complexity" evidence="7">
    <location>
        <begin position="1"/>
        <end position="26"/>
    </location>
</feature>
<proteinExistence type="predicted"/>
<dbReference type="GeneID" id="28859132"/>
<dbReference type="InterPro" id="IPR001138">
    <property type="entry name" value="Zn2Cys6_DnaBD"/>
</dbReference>
<comment type="caution">
    <text evidence="8">The sequence shown here is derived from an EMBL/GenBank/DDBJ whole genome shotgun (WGS) entry which is preliminary data.</text>
</comment>
<feature type="compositionally biased region" description="Pro residues" evidence="7">
    <location>
        <begin position="138"/>
        <end position="166"/>
    </location>
</feature>
<feature type="compositionally biased region" description="Low complexity" evidence="7">
    <location>
        <begin position="611"/>
        <end position="621"/>
    </location>
</feature>
<evidence type="ECO:0000256" key="3">
    <source>
        <dbReference type="ARBA" id="ARBA00023015"/>
    </source>
</evidence>
<feature type="region of interest" description="Disordered" evidence="7">
    <location>
        <begin position="1"/>
        <end position="261"/>
    </location>
</feature>